<dbReference type="PROSITE" id="PS51664">
    <property type="entry name" value="YCAO"/>
    <property type="match status" value="1"/>
</dbReference>
<dbReference type="Proteomes" id="UP000198925">
    <property type="component" value="Unassembled WGS sequence"/>
</dbReference>
<accession>A0A1G6ZLY3</accession>
<gene>
    <name evidence="2" type="ORF">SAMN04487779_101711</name>
</gene>
<reference evidence="2 3" key="1">
    <citation type="submission" date="2016-10" db="EMBL/GenBank/DDBJ databases">
        <authorList>
            <person name="de Groot N.N."/>
        </authorList>
    </citation>
    <scope>NUCLEOTIDE SEQUENCE [LARGE SCALE GENOMIC DNA]</scope>
    <source>
        <strain evidence="2 3">CPCC 100156</strain>
    </source>
</reference>
<dbReference type="Pfam" id="PF02624">
    <property type="entry name" value="YcaO"/>
    <property type="match status" value="1"/>
</dbReference>
<feature type="domain" description="YcaO" evidence="1">
    <location>
        <begin position="97"/>
        <end position="433"/>
    </location>
</feature>
<dbReference type="Gene3D" id="3.30.1330.230">
    <property type="match status" value="2"/>
</dbReference>
<dbReference type="RefSeq" id="WP_090664555.1">
    <property type="nucleotide sequence ID" value="NZ_FMZX01000017.1"/>
</dbReference>
<evidence type="ECO:0000313" key="3">
    <source>
        <dbReference type="Proteomes" id="UP000198925"/>
    </source>
</evidence>
<dbReference type="EMBL" id="FMZX01000017">
    <property type="protein sequence ID" value="SDE03520.1"/>
    <property type="molecule type" value="Genomic_DNA"/>
</dbReference>
<sequence>MHETAAICEAAARHLLDPASPAGAEAPDFLDWLGCPVPPRPGPAERNRALLLRAASRFTRLFSLDCPTAPGLAVFGAEVPLGLLAAAPGLPLAGASGTGSSLLAAFEGCVGEGVELLSSVETLADRDRCRPRPPKLDHAEWLARLLPPGAVPGYWLEVLRLDGPGTAWLPAGLCLRRATPEFPPPWPLSIGCAAGPTPEAAALHALLELVERDAAALWWRGGQRGRPVALEDPAAEAAMPLIAALRQGEQGRRSWLLDLTGGLGVPVIAALSTTMAGNGFCCGLAARPSRAAAARAAILEMAQMEMAHAVVLAKQAEAGPAALNPHDRAVLARFHGIGAEGCALLHPAGPAAPGPDLPSDPAAAMALLVGRLGAAGLPVLALDLTRPELGLPVIRILVPGLEAEPSRVIGERLATTIARTGGGDCQTHGIALM</sequence>
<keyword evidence="3" id="KW-1185">Reference proteome</keyword>
<dbReference type="PANTHER" id="PTHR37809">
    <property type="entry name" value="RIBOSOMAL PROTEIN S12 METHYLTHIOTRANSFERASE ACCESSORY FACTOR YCAO"/>
    <property type="match status" value="1"/>
</dbReference>
<dbReference type="STRING" id="938405.SAMN02927895_03011"/>
<dbReference type="AlphaFoldDB" id="A0A1G6ZLY3"/>
<name>A0A1G6ZLY3_9PROT</name>
<protein>
    <submittedName>
        <fullName evidence="2">Thiazole/oxazole-forming peptide maturase, SagD family component</fullName>
    </submittedName>
</protein>
<dbReference type="InterPro" id="IPR003776">
    <property type="entry name" value="YcaO-like_dom"/>
</dbReference>
<dbReference type="PANTHER" id="PTHR37809:SF1">
    <property type="entry name" value="RIBOSOMAL PROTEIN S12 METHYLTHIOTRANSFERASE ACCESSORY FACTOR YCAO"/>
    <property type="match status" value="1"/>
</dbReference>
<evidence type="ECO:0000313" key="2">
    <source>
        <dbReference type="EMBL" id="SDE03520.1"/>
    </source>
</evidence>
<evidence type="ECO:0000259" key="1">
    <source>
        <dbReference type="PROSITE" id="PS51664"/>
    </source>
</evidence>
<proteinExistence type="predicted"/>
<organism evidence="2 3">
    <name type="scientific">Belnapia rosea</name>
    <dbReference type="NCBI Taxonomy" id="938405"/>
    <lineage>
        <taxon>Bacteria</taxon>
        <taxon>Pseudomonadati</taxon>
        <taxon>Pseudomonadota</taxon>
        <taxon>Alphaproteobacteria</taxon>
        <taxon>Acetobacterales</taxon>
        <taxon>Roseomonadaceae</taxon>
        <taxon>Belnapia</taxon>
    </lineage>
</organism>